<dbReference type="InterPro" id="IPR044824">
    <property type="entry name" value="MAIN-like"/>
</dbReference>
<keyword evidence="3" id="KW-1185">Reference proteome</keyword>
<dbReference type="PANTHER" id="PTHR46033:SF8">
    <property type="entry name" value="PROTEIN MAINTENANCE OF MERISTEMS-LIKE"/>
    <property type="match status" value="1"/>
</dbReference>
<evidence type="ECO:0000313" key="2">
    <source>
        <dbReference type="EMBL" id="MED6152389.1"/>
    </source>
</evidence>
<accession>A0ABU6TV53</accession>
<dbReference type="Proteomes" id="UP001341840">
    <property type="component" value="Unassembled WGS sequence"/>
</dbReference>
<proteinExistence type="predicted"/>
<feature type="compositionally biased region" description="Basic and acidic residues" evidence="1">
    <location>
        <begin position="288"/>
        <end position="310"/>
    </location>
</feature>
<comment type="caution">
    <text evidence="2">The sequence shown here is derived from an EMBL/GenBank/DDBJ whole genome shotgun (WGS) entry which is preliminary data.</text>
</comment>
<gene>
    <name evidence="2" type="ORF">PIB30_091596</name>
</gene>
<protein>
    <recommendedName>
        <fullName evidence="4">Aminotransferase-like plant mobile domain-containing protein</fullName>
    </recommendedName>
</protein>
<reference evidence="2 3" key="1">
    <citation type="journal article" date="2023" name="Plants (Basel)">
        <title>Bridging the Gap: Combining Genomics and Transcriptomics Approaches to Understand Stylosanthes scabra, an Orphan Legume from the Brazilian Caatinga.</title>
        <authorList>
            <person name="Ferreira-Neto J.R.C."/>
            <person name="da Silva M.D."/>
            <person name="Binneck E."/>
            <person name="de Melo N.F."/>
            <person name="da Silva R.H."/>
            <person name="de Melo A.L.T.M."/>
            <person name="Pandolfi V."/>
            <person name="Bustamante F.O."/>
            <person name="Brasileiro-Vidal A.C."/>
            <person name="Benko-Iseppon A.M."/>
        </authorList>
    </citation>
    <scope>NUCLEOTIDE SEQUENCE [LARGE SCALE GENOMIC DNA]</scope>
    <source>
        <tissue evidence="2">Leaves</tissue>
    </source>
</reference>
<evidence type="ECO:0000256" key="1">
    <source>
        <dbReference type="SAM" id="MobiDB-lite"/>
    </source>
</evidence>
<feature type="compositionally biased region" description="Polar residues" evidence="1">
    <location>
        <begin position="321"/>
        <end position="335"/>
    </location>
</feature>
<name>A0ABU6TV53_9FABA</name>
<evidence type="ECO:0008006" key="4">
    <source>
        <dbReference type="Google" id="ProtNLM"/>
    </source>
</evidence>
<organism evidence="2 3">
    <name type="scientific">Stylosanthes scabra</name>
    <dbReference type="NCBI Taxonomy" id="79078"/>
    <lineage>
        <taxon>Eukaryota</taxon>
        <taxon>Viridiplantae</taxon>
        <taxon>Streptophyta</taxon>
        <taxon>Embryophyta</taxon>
        <taxon>Tracheophyta</taxon>
        <taxon>Spermatophyta</taxon>
        <taxon>Magnoliopsida</taxon>
        <taxon>eudicotyledons</taxon>
        <taxon>Gunneridae</taxon>
        <taxon>Pentapetalae</taxon>
        <taxon>rosids</taxon>
        <taxon>fabids</taxon>
        <taxon>Fabales</taxon>
        <taxon>Fabaceae</taxon>
        <taxon>Papilionoideae</taxon>
        <taxon>50 kb inversion clade</taxon>
        <taxon>dalbergioids sensu lato</taxon>
        <taxon>Dalbergieae</taxon>
        <taxon>Pterocarpus clade</taxon>
        <taxon>Stylosanthes</taxon>
    </lineage>
</organism>
<dbReference type="PANTHER" id="PTHR46033">
    <property type="entry name" value="PROTEIN MAIN-LIKE 2"/>
    <property type="match status" value="1"/>
</dbReference>
<feature type="region of interest" description="Disordered" evidence="1">
    <location>
        <begin position="288"/>
        <end position="353"/>
    </location>
</feature>
<evidence type="ECO:0000313" key="3">
    <source>
        <dbReference type="Proteomes" id="UP001341840"/>
    </source>
</evidence>
<dbReference type="EMBL" id="JASCZI010092459">
    <property type="protein sequence ID" value="MED6152389.1"/>
    <property type="molecule type" value="Genomic_DNA"/>
</dbReference>
<feature type="region of interest" description="Disordered" evidence="1">
    <location>
        <begin position="244"/>
        <end position="264"/>
    </location>
</feature>
<sequence>MGRVHHYAGGCVAYQLGLPINGEPVTSCLSEFETLMPDGTERPRWDCFQEIFGVMPPPEASDPCAVTFSWLTTMFGVVPENASEIQVRKHAQAYIMLLLSTQLFGDKIAARVPEPLLSIQQERGCHCRAATAPTELDILEVDRVIPQFGGVQNNPHRPLNIDFLHANDGRGGDRWFPTTYQLLHGLWASRHDQTFTVEEVQDPSPSADYLRWWYLAGRRFLAPVDAFYPRPADEIPPKAIERVADTPPRATQVDDVPDNRRPMVGTRTTARDWQWLDEMMREDVVVPHRVRRVPEDGGRRGGRRGGRDGGRAPSAQPRGGANSSRTHQAGPSQVSEVPPTPHHHFDSSNPMFGSPSQDFLAGLSSLGFQHTLQQIVSGDMVYRPEFDGS</sequence>